<comment type="caution">
    <text evidence="2">The sequence shown here is derived from an EMBL/GenBank/DDBJ whole genome shotgun (WGS) entry which is preliminary data.</text>
</comment>
<feature type="signal peptide" evidence="1">
    <location>
        <begin position="1"/>
        <end position="23"/>
    </location>
</feature>
<evidence type="ECO:0000256" key="1">
    <source>
        <dbReference type="SAM" id="SignalP"/>
    </source>
</evidence>
<feature type="chain" id="PRO_5047243912" description="DUF2125 domain-containing protein" evidence="1">
    <location>
        <begin position="24"/>
        <end position="480"/>
    </location>
</feature>
<name>A0ABQ5VWB4_9RHOB</name>
<evidence type="ECO:0000313" key="2">
    <source>
        <dbReference type="EMBL" id="GLQ35640.1"/>
    </source>
</evidence>
<dbReference type="RefSeq" id="WP_284378333.1">
    <property type="nucleotide sequence ID" value="NZ_BSNN01000004.1"/>
</dbReference>
<proteinExistence type="predicted"/>
<evidence type="ECO:0008006" key="4">
    <source>
        <dbReference type="Google" id="ProtNLM"/>
    </source>
</evidence>
<keyword evidence="1" id="KW-0732">Signal</keyword>
<dbReference type="Proteomes" id="UP001156694">
    <property type="component" value="Unassembled WGS sequence"/>
</dbReference>
<dbReference type="InterPro" id="IPR018666">
    <property type="entry name" value="DUF2125"/>
</dbReference>
<reference evidence="3" key="1">
    <citation type="journal article" date="2019" name="Int. J. Syst. Evol. Microbiol.">
        <title>The Global Catalogue of Microorganisms (GCM) 10K type strain sequencing project: providing services to taxonomists for standard genome sequencing and annotation.</title>
        <authorList>
            <consortium name="The Broad Institute Genomics Platform"/>
            <consortium name="The Broad Institute Genome Sequencing Center for Infectious Disease"/>
            <person name="Wu L."/>
            <person name="Ma J."/>
        </authorList>
    </citation>
    <scope>NUCLEOTIDE SEQUENCE [LARGE SCALE GENOMIC DNA]</scope>
    <source>
        <strain evidence="3">NBRC 110140</strain>
    </source>
</reference>
<evidence type="ECO:0000313" key="3">
    <source>
        <dbReference type="Proteomes" id="UP001156694"/>
    </source>
</evidence>
<keyword evidence="3" id="KW-1185">Reference proteome</keyword>
<dbReference type="EMBL" id="BSNN01000004">
    <property type="protein sequence ID" value="GLQ35640.1"/>
    <property type="molecule type" value="Genomic_DNA"/>
</dbReference>
<dbReference type="Pfam" id="PF09898">
    <property type="entry name" value="DUF2125"/>
    <property type="match status" value="1"/>
</dbReference>
<protein>
    <recommendedName>
        <fullName evidence="4">DUF2125 domain-containing protein</fullName>
    </recommendedName>
</protein>
<accession>A0ABQ5VWB4</accession>
<organism evidence="2 3">
    <name type="scientific">Amylibacter marinus</name>
    <dbReference type="NCBI Taxonomy" id="1475483"/>
    <lineage>
        <taxon>Bacteria</taxon>
        <taxon>Pseudomonadati</taxon>
        <taxon>Pseudomonadota</taxon>
        <taxon>Alphaproteobacteria</taxon>
        <taxon>Rhodobacterales</taxon>
        <taxon>Paracoccaceae</taxon>
        <taxon>Amylibacter</taxon>
    </lineage>
</organism>
<gene>
    <name evidence="2" type="ORF">GCM10007939_19230</name>
</gene>
<sequence>MNFKNSIFTTSAFVALTTTTAFADAGSTQVLNDYFQFIEKSPLVLNVSNKADNLRSTKWSGISIASEDGNFVINIPWVEVKAGLLGGHTMSFAEKSDGIIQGGELGSTEKVLFEVTHQGFEMTVTGDEDDRSFEGSYAEMGIASLPGSFITFDMDLSGGQSIANIKKGATDVFTGRFSVADSKITYDFDIEGQKTDADMTMTGLSGDYVLDWDSTINLDDPRNTIEALKQFSMNYVVQKTTSKTNVNAGLGPMSIDVTSGLNQARMGFVNKEFDMSTSARDMVYRVAGMGLPPMKVTFDNAEMGFGFPFDNVAKAKSADLKMKLLGLEMEETLWSMFDPLQKLPRTKADLDIDVNAQVIWDKKIAEIDPDTQEPPMRFESVNINALNLRAVGADLKANGSLDINNASFPPVPTGELNIDLAGSSQLLDALTAAGLLPAQQALMARGMMGMFFKSGAGDTLNSVIEFTPNGGIMANGVPIK</sequence>